<dbReference type="RefSeq" id="WP_306876330.1">
    <property type="nucleotide sequence ID" value="NZ_JAUSRB010000004.1"/>
</dbReference>
<comment type="caution">
    <text evidence="1">The sequence shown here is derived from an EMBL/GenBank/DDBJ whole genome shotgun (WGS) entry which is preliminary data.</text>
</comment>
<dbReference type="Pfam" id="PF21448">
    <property type="entry name" value="DNMK"/>
    <property type="match status" value="1"/>
</dbReference>
<organism evidence="1 2">
    <name type="scientific">Streptosporangium brasiliense</name>
    <dbReference type="NCBI Taxonomy" id="47480"/>
    <lineage>
        <taxon>Bacteria</taxon>
        <taxon>Bacillati</taxon>
        <taxon>Actinomycetota</taxon>
        <taxon>Actinomycetes</taxon>
        <taxon>Streptosporangiales</taxon>
        <taxon>Streptosporangiaceae</taxon>
        <taxon>Streptosporangium</taxon>
    </lineage>
</organism>
<dbReference type="InterPro" id="IPR027417">
    <property type="entry name" value="P-loop_NTPase"/>
</dbReference>
<sequence length="189" mass="21060">MIVVLGVHGFAGSGKDAFADTLVHWYGFKKIAFADPLRDVLLDTNPVLMVDDGRPVHLREVIDTIGWGEAKILYPEIRRMMVALGQSMRQRVDSRIWINAAIDRMGEAQRVVFSDVRQLNEAMVLKATLGAQLVNLLRPGVGPANSQEQATLPPQLLDFVVRNDGDLTDLHARADMVMHRINVQRTAPQ</sequence>
<evidence type="ECO:0000313" key="2">
    <source>
        <dbReference type="Proteomes" id="UP001230426"/>
    </source>
</evidence>
<reference evidence="1 2" key="1">
    <citation type="submission" date="2023-07" db="EMBL/GenBank/DDBJ databases">
        <title>Sequencing the genomes of 1000 actinobacteria strains.</title>
        <authorList>
            <person name="Klenk H.-P."/>
        </authorList>
    </citation>
    <scope>NUCLEOTIDE SEQUENCE [LARGE SCALE GENOMIC DNA]</scope>
    <source>
        <strain evidence="1 2">DSM 44109</strain>
    </source>
</reference>
<dbReference type="SUPFAM" id="SSF52540">
    <property type="entry name" value="P-loop containing nucleoside triphosphate hydrolases"/>
    <property type="match status" value="1"/>
</dbReference>
<evidence type="ECO:0008006" key="3">
    <source>
        <dbReference type="Google" id="ProtNLM"/>
    </source>
</evidence>
<keyword evidence="2" id="KW-1185">Reference proteome</keyword>
<evidence type="ECO:0000313" key="1">
    <source>
        <dbReference type="EMBL" id="MDP9870418.1"/>
    </source>
</evidence>
<protein>
    <recommendedName>
        <fullName evidence="3">ATP-binding protein</fullName>
    </recommendedName>
</protein>
<proteinExistence type="predicted"/>
<gene>
    <name evidence="1" type="ORF">J2S55_009756</name>
</gene>
<dbReference type="InterPro" id="IPR048444">
    <property type="entry name" value="DNMK"/>
</dbReference>
<dbReference type="Proteomes" id="UP001230426">
    <property type="component" value="Unassembled WGS sequence"/>
</dbReference>
<dbReference type="Gene3D" id="3.40.50.300">
    <property type="entry name" value="P-loop containing nucleotide triphosphate hydrolases"/>
    <property type="match status" value="1"/>
</dbReference>
<dbReference type="EMBL" id="JAUSRB010000004">
    <property type="protein sequence ID" value="MDP9870418.1"/>
    <property type="molecule type" value="Genomic_DNA"/>
</dbReference>
<accession>A0ABT9RM93</accession>
<name>A0ABT9RM93_9ACTN</name>